<reference evidence="1 2" key="1">
    <citation type="submission" date="2016-09" db="EMBL/GenBank/DDBJ databases">
        <title>Extensive genetic diversity and differential bi-allelic expression allows diatom success in the polar Southern Ocean.</title>
        <authorList>
            <consortium name="DOE Joint Genome Institute"/>
            <person name="Mock T."/>
            <person name="Otillar R.P."/>
            <person name="Strauss J."/>
            <person name="Dupont C."/>
            <person name="Frickenhaus S."/>
            <person name="Maumus F."/>
            <person name="Mcmullan M."/>
            <person name="Sanges R."/>
            <person name="Schmutz J."/>
            <person name="Toseland A."/>
            <person name="Valas R."/>
            <person name="Veluchamy A."/>
            <person name="Ward B.J."/>
            <person name="Allen A."/>
            <person name="Barry K."/>
            <person name="Falciatore A."/>
            <person name="Ferrante M."/>
            <person name="Fortunato A.E."/>
            <person name="Gloeckner G."/>
            <person name="Gruber A."/>
            <person name="Hipkin R."/>
            <person name="Janech M."/>
            <person name="Kroth P."/>
            <person name="Leese F."/>
            <person name="Lindquist E."/>
            <person name="Lyon B.R."/>
            <person name="Martin J."/>
            <person name="Mayer C."/>
            <person name="Parker M."/>
            <person name="Quesneville H."/>
            <person name="Raymond J."/>
            <person name="Uhlig C."/>
            <person name="Valentin K.U."/>
            <person name="Worden A.Z."/>
            <person name="Armbrust E.V."/>
            <person name="Bowler C."/>
            <person name="Green B."/>
            <person name="Moulton V."/>
            <person name="Van Oosterhout C."/>
            <person name="Grigoriev I."/>
        </authorList>
    </citation>
    <scope>NUCLEOTIDE SEQUENCE [LARGE SCALE GENOMIC DNA]</scope>
    <source>
        <strain evidence="1 2">CCMP1102</strain>
    </source>
</reference>
<sequence length="262" mass="29960">MDPKDIKVMLCPKQRDPNDGLTSVKLLVALHQVKTMMFHVVNLRDPACPIVLQVSLQAFASMVMRPFSGNRYRTSENHLFYTALTKIMDLGFASLDSEGELFLFSPKIKSWFIAHGKDGIHLSPLLWDKSPSLEEEEAEEERKQHMLYEEQCRTKLEEEKKKHDEKVKQEEDMHMMYDHIDDADPLQVFSGNTGAEEMVGQFVTLTKDEEDVGMPVDVIKVTEDEHDDIEDEEIVGSVVGSIGTINLPSDDMNSLHSMDFKW</sequence>
<name>A0A1E7FGK8_9STRA</name>
<dbReference type="EMBL" id="KV784357">
    <property type="protein sequence ID" value="OEU17302.1"/>
    <property type="molecule type" value="Genomic_DNA"/>
</dbReference>
<protein>
    <submittedName>
        <fullName evidence="1">Uncharacterized protein</fullName>
    </submittedName>
</protein>
<organism evidence="1 2">
    <name type="scientific">Fragilariopsis cylindrus CCMP1102</name>
    <dbReference type="NCBI Taxonomy" id="635003"/>
    <lineage>
        <taxon>Eukaryota</taxon>
        <taxon>Sar</taxon>
        <taxon>Stramenopiles</taxon>
        <taxon>Ochrophyta</taxon>
        <taxon>Bacillariophyta</taxon>
        <taxon>Bacillariophyceae</taxon>
        <taxon>Bacillariophycidae</taxon>
        <taxon>Bacillariales</taxon>
        <taxon>Bacillariaceae</taxon>
        <taxon>Fragilariopsis</taxon>
    </lineage>
</organism>
<proteinExistence type="predicted"/>
<dbReference type="Proteomes" id="UP000095751">
    <property type="component" value="Unassembled WGS sequence"/>
</dbReference>
<dbReference type="InParanoid" id="A0A1E7FGK8"/>
<keyword evidence="2" id="KW-1185">Reference proteome</keyword>
<evidence type="ECO:0000313" key="2">
    <source>
        <dbReference type="Proteomes" id="UP000095751"/>
    </source>
</evidence>
<gene>
    <name evidence="1" type="ORF">FRACYDRAFT_237712</name>
</gene>
<dbReference type="KEGG" id="fcy:FRACYDRAFT_237712"/>
<evidence type="ECO:0000313" key="1">
    <source>
        <dbReference type="EMBL" id="OEU17302.1"/>
    </source>
</evidence>
<accession>A0A1E7FGK8</accession>
<dbReference type="AlphaFoldDB" id="A0A1E7FGK8"/>